<protein>
    <recommendedName>
        <fullName evidence="3">beta-galactosidase</fullName>
        <ecNumber evidence="3">3.2.1.23</ecNumber>
    </recommendedName>
</protein>
<dbReference type="EC" id="3.2.1.23" evidence="3"/>
<accession>A0A8S0S4B4</accession>
<dbReference type="InterPro" id="IPR017853">
    <property type="entry name" value="GH"/>
</dbReference>
<dbReference type="InterPro" id="IPR019801">
    <property type="entry name" value="Glyco_hydro_35_CS"/>
</dbReference>
<proteinExistence type="inferred from homology"/>
<dbReference type="InterPro" id="IPR031330">
    <property type="entry name" value="Gly_Hdrlase_35_cat"/>
</dbReference>
<reference evidence="7 8" key="1">
    <citation type="submission" date="2019-12" db="EMBL/GenBank/DDBJ databases">
        <authorList>
            <person name="Alioto T."/>
            <person name="Alioto T."/>
            <person name="Gomez Garrido J."/>
        </authorList>
    </citation>
    <scope>NUCLEOTIDE SEQUENCE [LARGE SCALE GENOMIC DNA]</scope>
</reference>
<keyword evidence="8" id="KW-1185">Reference proteome</keyword>
<dbReference type="GO" id="GO:0005975">
    <property type="term" value="P:carbohydrate metabolic process"/>
    <property type="evidence" value="ECO:0007669"/>
    <property type="project" value="InterPro"/>
</dbReference>
<dbReference type="Pfam" id="PF01301">
    <property type="entry name" value="Glyco_hydro_35"/>
    <property type="match status" value="1"/>
</dbReference>
<dbReference type="InterPro" id="IPR001944">
    <property type="entry name" value="Glycoside_Hdrlase_35"/>
</dbReference>
<keyword evidence="4" id="KW-0378">Hydrolase</keyword>
<dbReference type="Gramene" id="OE9A069430T1">
    <property type="protein sequence ID" value="OE9A069430C1"/>
    <property type="gene ID" value="OE9A069430"/>
</dbReference>
<dbReference type="PRINTS" id="PR00742">
    <property type="entry name" value="GLHYDRLASE35"/>
</dbReference>
<dbReference type="PANTHER" id="PTHR23421">
    <property type="entry name" value="BETA-GALACTOSIDASE RELATED"/>
    <property type="match status" value="1"/>
</dbReference>
<evidence type="ECO:0000256" key="5">
    <source>
        <dbReference type="ARBA" id="ARBA00023295"/>
    </source>
</evidence>
<dbReference type="Gene3D" id="3.20.20.80">
    <property type="entry name" value="Glycosidases"/>
    <property type="match status" value="1"/>
</dbReference>
<comment type="caution">
    <text evidence="7">The sequence shown here is derived from an EMBL/GenBank/DDBJ whole genome shotgun (WGS) entry which is preliminary data.</text>
</comment>
<dbReference type="Proteomes" id="UP000594638">
    <property type="component" value="Unassembled WGS sequence"/>
</dbReference>
<dbReference type="SUPFAM" id="SSF51445">
    <property type="entry name" value="(Trans)glycosidases"/>
    <property type="match status" value="1"/>
</dbReference>
<dbReference type="GO" id="GO:0004565">
    <property type="term" value="F:beta-galactosidase activity"/>
    <property type="evidence" value="ECO:0007669"/>
    <property type="project" value="UniProtKB-EC"/>
</dbReference>
<organism evidence="7 8">
    <name type="scientific">Olea europaea subsp. europaea</name>
    <dbReference type="NCBI Taxonomy" id="158383"/>
    <lineage>
        <taxon>Eukaryota</taxon>
        <taxon>Viridiplantae</taxon>
        <taxon>Streptophyta</taxon>
        <taxon>Embryophyta</taxon>
        <taxon>Tracheophyta</taxon>
        <taxon>Spermatophyta</taxon>
        <taxon>Magnoliopsida</taxon>
        <taxon>eudicotyledons</taxon>
        <taxon>Gunneridae</taxon>
        <taxon>Pentapetalae</taxon>
        <taxon>asterids</taxon>
        <taxon>lamiids</taxon>
        <taxon>Lamiales</taxon>
        <taxon>Oleaceae</taxon>
        <taxon>Oleeae</taxon>
        <taxon>Olea</taxon>
    </lineage>
</organism>
<dbReference type="EMBL" id="CACTIH010003924">
    <property type="protein sequence ID" value="CAA2987424.1"/>
    <property type="molecule type" value="Genomic_DNA"/>
</dbReference>
<evidence type="ECO:0000256" key="1">
    <source>
        <dbReference type="ARBA" id="ARBA00001412"/>
    </source>
</evidence>
<evidence type="ECO:0000313" key="8">
    <source>
        <dbReference type="Proteomes" id="UP000594638"/>
    </source>
</evidence>
<evidence type="ECO:0000256" key="4">
    <source>
        <dbReference type="ARBA" id="ARBA00022801"/>
    </source>
</evidence>
<evidence type="ECO:0000259" key="6">
    <source>
        <dbReference type="Pfam" id="PF01301"/>
    </source>
</evidence>
<evidence type="ECO:0000256" key="3">
    <source>
        <dbReference type="ARBA" id="ARBA00012756"/>
    </source>
</evidence>
<dbReference type="PROSITE" id="PS01182">
    <property type="entry name" value="GLYCOSYL_HYDROL_F35"/>
    <property type="match status" value="1"/>
</dbReference>
<comment type="catalytic activity">
    <reaction evidence="1">
        <text>Hydrolysis of terminal non-reducing beta-D-galactose residues in beta-D-galactosides.</text>
        <dbReference type="EC" id="3.2.1.23"/>
    </reaction>
</comment>
<comment type="similarity">
    <text evidence="2">Belongs to the glycosyl hydrolase 35 family.</text>
</comment>
<dbReference type="OrthoDB" id="1657402at2759"/>
<dbReference type="AlphaFoldDB" id="A0A8S0S4B4"/>
<sequence length="146" mass="16615">MQKYTENIIDMVKKKKLFADQGGPIIMAQIENEYTNVQLSYREAGKMHIKWAADKVIATYNGIPLVMCKQKDAPDSVISTCNGRECGDTFTDPNGPNKPSLWTENWTAQYRVFGDPPSQRSAEDISFSIAHFFAKNGTMNNYYMVW</sequence>
<gene>
    <name evidence="7" type="ORF">OLEA9_A069430</name>
</gene>
<evidence type="ECO:0000256" key="2">
    <source>
        <dbReference type="ARBA" id="ARBA00009809"/>
    </source>
</evidence>
<name>A0A8S0S4B4_OLEEU</name>
<keyword evidence="5" id="KW-0326">Glycosidase</keyword>
<evidence type="ECO:0000313" key="7">
    <source>
        <dbReference type="EMBL" id="CAA2987424.1"/>
    </source>
</evidence>
<feature type="domain" description="Glycoside hydrolase 35 catalytic" evidence="6">
    <location>
        <begin position="1"/>
        <end position="145"/>
    </location>
</feature>